<reference evidence="11 12" key="1">
    <citation type="submission" date="2016-07" db="EMBL/GenBank/DDBJ databases">
        <title>Draft Genome Sequence of Methylophaga muralis Bur 1.</title>
        <authorList>
            <person name="Vasilenko O.V."/>
            <person name="Doronina N.V."/>
            <person name="Shmareva M.N."/>
            <person name="Tarlachkov S.V."/>
            <person name="Mustakhimov I."/>
            <person name="Trotsenko Y.A."/>
        </authorList>
    </citation>
    <scope>NUCLEOTIDE SEQUENCE [LARGE SCALE GENOMIC DNA]</scope>
    <source>
        <strain evidence="11 12">Bur 1</strain>
    </source>
</reference>
<dbReference type="InterPro" id="IPR023195">
    <property type="entry name" value="Nict_dMeBzImd_PRibTrfase_N"/>
</dbReference>
<dbReference type="PANTHER" id="PTHR43463:SF1">
    <property type="entry name" value="NICOTINATE-NUCLEOTIDE--DIMETHYLBENZIMIDAZOLE PHOSPHORIBOSYLTRANSFERASE"/>
    <property type="match status" value="1"/>
</dbReference>
<comment type="caution">
    <text evidence="11">The sequence shown here is derived from an EMBL/GenBank/DDBJ whole genome shotgun (WGS) entry which is preliminary data.</text>
</comment>
<evidence type="ECO:0000256" key="3">
    <source>
        <dbReference type="ARBA" id="ARBA00011991"/>
    </source>
</evidence>
<evidence type="ECO:0000256" key="7">
    <source>
        <dbReference type="ARBA" id="ARBA00022679"/>
    </source>
</evidence>
<dbReference type="GO" id="GO:0008939">
    <property type="term" value="F:nicotinate-nucleotide-dimethylbenzimidazole phosphoribosyltransferase activity"/>
    <property type="evidence" value="ECO:0007669"/>
    <property type="project" value="UniProtKB-UniRule"/>
</dbReference>
<organism evidence="11 12">
    <name type="scientific">Methylophaga muralis</name>
    <dbReference type="NCBI Taxonomy" id="291169"/>
    <lineage>
        <taxon>Bacteria</taxon>
        <taxon>Pseudomonadati</taxon>
        <taxon>Pseudomonadota</taxon>
        <taxon>Gammaproteobacteria</taxon>
        <taxon>Thiotrichales</taxon>
        <taxon>Piscirickettsiaceae</taxon>
        <taxon>Methylophaga</taxon>
    </lineage>
</organism>
<name>A0A1E3GRV7_9GAMM</name>
<dbReference type="AlphaFoldDB" id="A0A1E3GRV7"/>
<proteinExistence type="inferred from homology"/>
<dbReference type="InterPro" id="IPR003200">
    <property type="entry name" value="Nict_dMeBzImd_PRibTrfase"/>
</dbReference>
<keyword evidence="5 10" id="KW-0169">Cobalamin biosynthesis</keyword>
<sequence>MLDFTQWLTLPVKAIDQNAADAALTRQSQLTKPAGSLGQLEQLAVQLAALQGTSPQADHVHITVYAADHGVMAENISAYPQSVTAAMIRNFASGGAAISVLSKHLDASLDVINVGTVSELEEIKGVQDQRIANGTANFHQQAAMTEAECQQAMLIGQHNVECCLQNGTQIYIAGDMGIGNTTAASAMACAMLNLPASQLAGPGTGLNAEGVSHKAQIIAEALLLHKNHLDSPLAILRYLGGFEIAAMVGSYLHCAKSGLPVVIDGFISSVAALCAEQICPGSRQWFLFSHHSAEPGHSAVLQGLEAQPLVNFNMRLGEASGAAVAIPLLRMACALHNQMATFEEAAIAGALNS</sequence>
<dbReference type="InterPro" id="IPR017846">
    <property type="entry name" value="Nict_dMeBzImd_PRibTrfase_bact"/>
</dbReference>
<dbReference type="FunFam" id="3.40.50.10210:FF:000001">
    <property type="entry name" value="Nicotinate-nucleotide--dimethylbenzimidazole phosphoribosyltransferase"/>
    <property type="match status" value="1"/>
</dbReference>
<evidence type="ECO:0000313" key="11">
    <source>
        <dbReference type="EMBL" id="ODN66757.1"/>
    </source>
</evidence>
<evidence type="ECO:0000256" key="8">
    <source>
        <dbReference type="ARBA" id="ARBA00030686"/>
    </source>
</evidence>
<protein>
    <recommendedName>
        <fullName evidence="4 10">Nicotinate-nucleotide--dimethylbenzimidazole phosphoribosyltransferase</fullName>
        <shortName evidence="10">NN:DBI PRT</shortName>
        <ecNumber evidence="3 10">2.4.2.21</ecNumber>
    </recommendedName>
    <alternativeName>
        <fullName evidence="8 10">N(1)-alpha-phosphoribosyltransferase</fullName>
    </alternativeName>
</protein>
<dbReference type="PANTHER" id="PTHR43463">
    <property type="entry name" value="NICOTINATE-NUCLEOTIDE--DIMETHYLBENZIMIDAZOLE PHOSPHORIBOSYLTRANSFERASE"/>
    <property type="match status" value="1"/>
</dbReference>
<dbReference type="Gene3D" id="1.10.1610.10">
    <property type="match status" value="1"/>
</dbReference>
<evidence type="ECO:0000256" key="6">
    <source>
        <dbReference type="ARBA" id="ARBA00022676"/>
    </source>
</evidence>
<dbReference type="CDD" id="cd02439">
    <property type="entry name" value="DMB-PRT_CobT"/>
    <property type="match status" value="1"/>
</dbReference>
<dbReference type="UniPathway" id="UPA00061">
    <property type="reaction ID" value="UER00516"/>
</dbReference>
<accession>A0A1E3GRV7</accession>
<keyword evidence="12" id="KW-1185">Reference proteome</keyword>
<dbReference type="Gene3D" id="3.40.50.10210">
    <property type="match status" value="1"/>
</dbReference>
<dbReference type="NCBIfam" id="NF000996">
    <property type="entry name" value="PRK00105.1"/>
    <property type="match status" value="1"/>
</dbReference>
<dbReference type="EMBL" id="MCRI01000014">
    <property type="protein sequence ID" value="ODN66757.1"/>
    <property type="molecule type" value="Genomic_DNA"/>
</dbReference>
<evidence type="ECO:0000256" key="5">
    <source>
        <dbReference type="ARBA" id="ARBA00022573"/>
    </source>
</evidence>
<gene>
    <name evidence="10 11" type="primary">cobT</name>
    <name evidence="11" type="ORF">A9E74_01584</name>
</gene>
<evidence type="ECO:0000256" key="10">
    <source>
        <dbReference type="HAMAP-Rule" id="MF_00230"/>
    </source>
</evidence>
<evidence type="ECO:0000256" key="4">
    <source>
        <dbReference type="ARBA" id="ARBA00015486"/>
    </source>
</evidence>
<dbReference type="Pfam" id="PF02277">
    <property type="entry name" value="DBI_PRT"/>
    <property type="match status" value="1"/>
</dbReference>
<dbReference type="EC" id="2.4.2.21" evidence="3 10"/>
<dbReference type="InterPro" id="IPR036087">
    <property type="entry name" value="Nict_dMeBzImd_PRibTrfase_sf"/>
</dbReference>
<dbReference type="PATRIC" id="fig|291169.3.peg.1592"/>
<keyword evidence="7 10" id="KW-0808">Transferase</keyword>
<dbReference type="Proteomes" id="UP000094379">
    <property type="component" value="Unassembled WGS sequence"/>
</dbReference>
<dbReference type="GO" id="GO:0009236">
    <property type="term" value="P:cobalamin biosynthetic process"/>
    <property type="evidence" value="ECO:0007669"/>
    <property type="project" value="UniProtKB-UniRule"/>
</dbReference>
<evidence type="ECO:0000313" key="12">
    <source>
        <dbReference type="Proteomes" id="UP000094379"/>
    </source>
</evidence>
<dbReference type="SUPFAM" id="SSF52733">
    <property type="entry name" value="Nicotinate mononucleotide:5,6-dimethylbenzimidazole phosphoribosyltransferase (CobT)"/>
    <property type="match status" value="1"/>
</dbReference>
<comment type="similarity">
    <text evidence="2 10">Belongs to the CobT family.</text>
</comment>
<comment type="catalytic activity">
    <reaction evidence="9 10">
        <text>5,6-dimethylbenzimidazole + nicotinate beta-D-ribonucleotide = alpha-ribazole 5'-phosphate + nicotinate + H(+)</text>
        <dbReference type="Rhea" id="RHEA:11196"/>
        <dbReference type="ChEBI" id="CHEBI:15378"/>
        <dbReference type="ChEBI" id="CHEBI:15890"/>
        <dbReference type="ChEBI" id="CHEBI:32544"/>
        <dbReference type="ChEBI" id="CHEBI:57502"/>
        <dbReference type="ChEBI" id="CHEBI:57918"/>
        <dbReference type="EC" id="2.4.2.21"/>
    </reaction>
</comment>
<evidence type="ECO:0000256" key="1">
    <source>
        <dbReference type="ARBA" id="ARBA00005049"/>
    </source>
</evidence>
<dbReference type="HAMAP" id="MF_00230">
    <property type="entry name" value="CobT"/>
    <property type="match status" value="1"/>
</dbReference>
<keyword evidence="6 10" id="KW-0328">Glycosyltransferase</keyword>
<evidence type="ECO:0000256" key="2">
    <source>
        <dbReference type="ARBA" id="ARBA00007110"/>
    </source>
</evidence>
<feature type="active site" description="Proton acceptor" evidence="10">
    <location>
        <position position="318"/>
    </location>
</feature>
<evidence type="ECO:0000256" key="9">
    <source>
        <dbReference type="ARBA" id="ARBA00047340"/>
    </source>
</evidence>
<dbReference type="RefSeq" id="WP_069296043.1">
    <property type="nucleotide sequence ID" value="NZ_MCRI01000014.1"/>
</dbReference>
<dbReference type="STRING" id="291169.A9E74_01584"/>
<comment type="pathway">
    <text evidence="1 10">Nucleoside biosynthesis; alpha-ribazole biosynthesis; alpha-ribazole from 5,6-dimethylbenzimidazole: step 1/2.</text>
</comment>
<dbReference type="NCBIfam" id="TIGR03160">
    <property type="entry name" value="cobT_DBIPRT"/>
    <property type="match status" value="1"/>
</dbReference>
<comment type="function">
    <text evidence="10">Catalyzes the synthesis of alpha-ribazole-5'-phosphate from nicotinate mononucleotide (NAMN) and 5,6-dimethylbenzimidazole (DMB).</text>
</comment>